<evidence type="ECO:0000313" key="2">
    <source>
        <dbReference type="Proteomes" id="UP001157946"/>
    </source>
</evidence>
<dbReference type="AlphaFoldDB" id="A0AA45WNM7"/>
<proteinExistence type="predicted"/>
<sequence>MDKRYHLDLSIQDLKQANQILHRAADRLDAMNHDKSYTLSNLIADFEELIEELENPDE</sequence>
<evidence type="ECO:0000313" key="1">
    <source>
        <dbReference type="EMBL" id="SMP18543.1"/>
    </source>
</evidence>
<dbReference type="EMBL" id="FXTU01000003">
    <property type="protein sequence ID" value="SMP18543.1"/>
    <property type="molecule type" value="Genomic_DNA"/>
</dbReference>
<reference evidence="1" key="1">
    <citation type="submission" date="2017-05" db="EMBL/GenBank/DDBJ databases">
        <authorList>
            <person name="Varghese N."/>
            <person name="Submissions S."/>
        </authorList>
    </citation>
    <scope>NUCLEOTIDE SEQUENCE</scope>
    <source>
        <strain evidence="1">DSM 45262</strain>
    </source>
</reference>
<dbReference type="Proteomes" id="UP001157946">
    <property type="component" value="Unassembled WGS sequence"/>
</dbReference>
<comment type="caution">
    <text evidence="1">The sequence shown here is derived from an EMBL/GenBank/DDBJ whole genome shotgun (WGS) entry which is preliminary data.</text>
</comment>
<gene>
    <name evidence="1" type="ORF">SAMN06265361_103151</name>
</gene>
<accession>A0AA45WNM7</accession>
<dbReference type="RefSeq" id="WP_022738237.1">
    <property type="nucleotide sequence ID" value="NZ_FXTU01000003.1"/>
</dbReference>
<keyword evidence="2" id="KW-1185">Reference proteome</keyword>
<name>A0AA45WNM7_9BACL</name>
<organism evidence="1 2">
    <name type="scientific">Laceyella tengchongensis</name>
    <dbReference type="NCBI Taxonomy" id="574699"/>
    <lineage>
        <taxon>Bacteria</taxon>
        <taxon>Bacillati</taxon>
        <taxon>Bacillota</taxon>
        <taxon>Bacilli</taxon>
        <taxon>Bacillales</taxon>
        <taxon>Thermoactinomycetaceae</taxon>
        <taxon>Laceyella</taxon>
    </lineage>
</organism>
<protein>
    <submittedName>
        <fullName evidence="1">Uncharacterized protein</fullName>
    </submittedName>
</protein>